<gene>
    <name evidence="1" type="ORF">KSU1_C1422</name>
</gene>
<organism evidence="1 2">
    <name type="scientific">Candidatus Jettenia caeni</name>
    <dbReference type="NCBI Taxonomy" id="247490"/>
    <lineage>
        <taxon>Bacteria</taxon>
        <taxon>Pseudomonadati</taxon>
        <taxon>Planctomycetota</taxon>
        <taxon>Candidatus Brocadiia</taxon>
        <taxon>Candidatus Brocadiales</taxon>
        <taxon>Candidatus Brocadiaceae</taxon>
        <taxon>Candidatus Jettenia</taxon>
    </lineage>
</organism>
<dbReference type="Proteomes" id="UP000002985">
    <property type="component" value="Unassembled WGS sequence"/>
</dbReference>
<sequence>MNMFVPGEKDSPIVAQLSLIQTKEHTKQRGKTAGNVPILEFALLVEMAEE</sequence>
<evidence type="ECO:0000313" key="2">
    <source>
        <dbReference type="Proteomes" id="UP000002985"/>
    </source>
</evidence>
<proteinExistence type="predicted"/>
<name>I3IMS3_9BACT</name>
<dbReference type="EMBL" id="BAFH01000003">
    <property type="protein sequence ID" value="GAB63018.1"/>
    <property type="molecule type" value="Genomic_DNA"/>
</dbReference>
<protein>
    <submittedName>
        <fullName evidence="1">Uncharacterized protein</fullName>
    </submittedName>
</protein>
<dbReference type="AlphaFoldDB" id="I3IMS3"/>
<dbReference type="STRING" id="247490.KSU1_C1422"/>
<keyword evidence="2" id="KW-1185">Reference proteome</keyword>
<accession>I3IMS3</accession>
<reference evidence="1 2" key="1">
    <citation type="journal article" date="2012" name="FEBS Lett.">
        <title>Anammox organism KSU-1 expresses a NirK-type copper-containing nitrite reductase instead of a NirS-type with cytochrome cd1.</title>
        <authorList>
            <person name="Hira D."/>
            <person name="Toh H."/>
            <person name="Migita C.T."/>
            <person name="Okubo H."/>
            <person name="Nishiyama T."/>
            <person name="Hattori M."/>
            <person name="Furukawa K."/>
            <person name="Fujii T."/>
        </authorList>
    </citation>
    <scope>NUCLEOTIDE SEQUENCE [LARGE SCALE GENOMIC DNA]</scope>
</reference>
<comment type="caution">
    <text evidence="1">The sequence shown here is derived from an EMBL/GenBank/DDBJ whole genome shotgun (WGS) entry which is preliminary data.</text>
</comment>
<evidence type="ECO:0000313" key="1">
    <source>
        <dbReference type="EMBL" id="GAB63018.1"/>
    </source>
</evidence>